<dbReference type="EMBL" id="CP060714">
    <property type="protein sequence ID" value="QNN59650.1"/>
    <property type="molecule type" value="Genomic_DNA"/>
</dbReference>
<accession>A0A7G9RVM5</accession>
<dbReference type="AlphaFoldDB" id="A0A7G9RVM5"/>
<dbReference type="Proteomes" id="UP000515811">
    <property type="component" value="Chromosome"/>
</dbReference>
<gene>
    <name evidence="2" type="ORF">H9K76_14940</name>
</gene>
<dbReference type="RefSeq" id="WP_187600661.1">
    <property type="nucleotide sequence ID" value="NZ_CP060714.1"/>
</dbReference>
<protein>
    <submittedName>
        <fullName evidence="2">Uncharacterized protein</fullName>
    </submittedName>
</protein>
<evidence type="ECO:0000313" key="3">
    <source>
        <dbReference type="Proteomes" id="UP000515811"/>
    </source>
</evidence>
<keyword evidence="1" id="KW-1133">Transmembrane helix</keyword>
<organism evidence="2 3">
    <name type="scientific">Diaphorobacter ruginosibacter</name>
    <dbReference type="NCBI Taxonomy" id="1715720"/>
    <lineage>
        <taxon>Bacteria</taxon>
        <taxon>Pseudomonadati</taxon>
        <taxon>Pseudomonadota</taxon>
        <taxon>Betaproteobacteria</taxon>
        <taxon>Burkholderiales</taxon>
        <taxon>Comamonadaceae</taxon>
        <taxon>Diaphorobacter</taxon>
    </lineage>
</organism>
<keyword evidence="1" id="KW-0472">Membrane</keyword>
<name>A0A7G9RVM5_9BURK</name>
<evidence type="ECO:0000256" key="1">
    <source>
        <dbReference type="SAM" id="Phobius"/>
    </source>
</evidence>
<reference evidence="2 3" key="1">
    <citation type="submission" date="2020-08" db="EMBL/GenBank/DDBJ databases">
        <title>Genome sequence of Diaphorobacter ruginosibacter DSM 27467T.</title>
        <authorList>
            <person name="Hyun D.-W."/>
            <person name="Bae J.-W."/>
        </authorList>
    </citation>
    <scope>NUCLEOTIDE SEQUENCE [LARGE SCALE GENOMIC DNA]</scope>
    <source>
        <strain evidence="2 3">DSM 27467</strain>
    </source>
</reference>
<keyword evidence="3" id="KW-1185">Reference proteome</keyword>
<feature type="transmembrane region" description="Helical" evidence="1">
    <location>
        <begin position="12"/>
        <end position="28"/>
    </location>
</feature>
<dbReference type="KEGG" id="drg:H9K76_14940"/>
<sequence>MARTPYTTLRTGFWLVLVAFLAWDYWASPPVDLRFEAPLIAAGSGQEIHGGHCSMPGAK</sequence>
<proteinExistence type="predicted"/>
<evidence type="ECO:0000313" key="2">
    <source>
        <dbReference type="EMBL" id="QNN59650.1"/>
    </source>
</evidence>
<keyword evidence="1" id="KW-0812">Transmembrane</keyword>